<feature type="transmembrane region" description="Helical" evidence="1">
    <location>
        <begin position="77"/>
        <end position="99"/>
    </location>
</feature>
<organism evidence="2 3">
    <name type="scientific">Alternaria alternata</name>
    <name type="common">Alternaria rot fungus</name>
    <name type="synonym">Torula alternata</name>
    <dbReference type="NCBI Taxonomy" id="5599"/>
    <lineage>
        <taxon>Eukaryota</taxon>
        <taxon>Fungi</taxon>
        <taxon>Dikarya</taxon>
        <taxon>Ascomycota</taxon>
        <taxon>Pezizomycotina</taxon>
        <taxon>Dothideomycetes</taxon>
        <taxon>Pleosporomycetidae</taxon>
        <taxon>Pleosporales</taxon>
        <taxon>Pleosporineae</taxon>
        <taxon>Pleosporaceae</taxon>
        <taxon>Alternaria</taxon>
        <taxon>Alternaria sect. Alternaria</taxon>
        <taxon>Alternaria alternata complex</taxon>
    </lineage>
</organism>
<sequence>MSACRDLQSQSWYGTTWVYMLTQGSLLNGKGKAEAKDHGAAQQGVYLPSYTMQIRSSWELVSCCAAREIMRPACEDVALGFSTAITLCLGFFFFVATAFCRISESERGCFFCFFEFIMGWLDSVKLISRRDHVALSRLRSPLLQSSLRFCRLSSAIVFATAYFP</sequence>
<keyword evidence="1" id="KW-0472">Membrane</keyword>
<evidence type="ECO:0000313" key="3">
    <source>
        <dbReference type="Proteomes" id="UP000077248"/>
    </source>
</evidence>
<gene>
    <name evidence="2" type="ORF">CC77DRAFT_35053</name>
</gene>
<keyword evidence="1" id="KW-1133">Transmembrane helix</keyword>
<name>A0A177E5K7_ALTAL</name>
<dbReference type="RefSeq" id="XP_018391700.1">
    <property type="nucleotide sequence ID" value="XM_018531342.1"/>
</dbReference>
<keyword evidence="3" id="KW-1185">Reference proteome</keyword>
<accession>A0A177E5K7</accession>
<proteinExistence type="predicted"/>
<protein>
    <submittedName>
        <fullName evidence="2">Uncharacterized protein</fullName>
    </submittedName>
</protein>
<dbReference type="VEuPathDB" id="FungiDB:CC77DRAFT_35053"/>
<reference evidence="2 3" key="1">
    <citation type="submission" date="2016-05" db="EMBL/GenBank/DDBJ databases">
        <title>Comparative analysis of secretome profiles of manganese(II)-oxidizing ascomycete fungi.</title>
        <authorList>
            <consortium name="DOE Joint Genome Institute"/>
            <person name="Zeiner C.A."/>
            <person name="Purvine S.O."/>
            <person name="Zink E.M."/>
            <person name="Wu S."/>
            <person name="Pasa-Tolic L."/>
            <person name="Chaput D.L."/>
            <person name="Haridas S."/>
            <person name="Grigoriev I.V."/>
            <person name="Santelli C.M."/>
            <person name="Hansel C.M."/>
        </authorList>
    </citation>
    <scope>NUCLEOTIDE SEQUENCE [LARGE SCALE GENOMIC DNA]</scope>
    <source>
        <strain evidence="2 3">SRC1lrK2f</strain>
    </source>
</reference>
<evidence type="ECO:0000256" key="1">
    <source>
        <dbReference type="SAM" id="Phobius"/>
    </source>
</evidence>
<dbReference type="GeneID" id="29116936"/>
<dbReference type="Proteomes" id="UP000077248">
    <property type="component" value="Unassembled WGS sequence"/>
</dbReference>
<dbReference type="AlphaFoldDB" id="A0A177E5K7"/>
<evidence type="ECO:0000313" key="2">
    <source>
        <dbReference type="EMBL" id="OAG26279.1"/>
    </source>
</evidence>
<dbReference type="KEGG" id="aalt:CC77DRAFT_35053"/>
<dbReference type="EMBL" id="KV441469">
    <property type="protein sequence ID" value="OAG26279.1"/>
    <property type="molecule type" value="Genomic_DNA"/>
</dbReference>
<keyword evidence="1" id="KW-0812">Transmembrane</keyword>